<feature type="transmembrane region" description="Helical" evidence="1">
    <location>
        <begin position="12"/>
        <end position="33"/>
    </location>
</feature>
<organism evidence="2 3">
    <name type="scientific">Geodia barretti</name>
    <name type="common">Barrett's horny sponge</name>
    <dbReference type="NCBI Taxonomy" id="519541"/>
    <lineage>
        <taxon>Eukaryota</taxon>
        <taxon>Metazoa</taxon>
        <taxon>Porifera</taxon>
        <taxon>Demospongiae</taxon>
        <taxon>Heteroscleromorpha</taxon>
        <taxon>Tetractinellida</taxon>
        <taxon>Astrophorina</taxon>
        <taxon>Geodiidae</taxon>
        <taxon>Geodia</taxon>
    </lineage>
</organism>
<evidence type="ECO:0000313" key="2">
    <source>
        <dbReference type="EMBL" id="CAI8038115.1"/>
    </source>
</evidence>
<keyword evidence="1" id="KW-0812">Transmembrane</keyword>
<name>A0AA35SXV3_GEOBA</name>
<dbReference type="AlphaFoldDB" id="A0AA35SXV3"/>
<sequence>MADAVSHILTRLRVPLLVLLAAVAIVLIATVVVTGRRRALLESSTVLIEEIEQRWLTVASESERASMARCSRSLSCWPSATAVATRSGALQLLALRHAEREEWQEAADRFSELAEVSTGYLAALALRNCGRVRGAGGPRDCREHL</sequence>
<dbReference type="Proteomes" id="UP001174909">
    <property type="component" value="Unassembled WGS sequence"/>
</dbReference>
<accession>A0AA35SXV3</accession>
<gene>
    <name evidence="2" type="ORF">GBAR_LOCUS21259</name>
</gene>
<dbReference type="EMBL" id="CASHTH010002976">
    <property type="protein sequence ID" value="CAI8038115.1"/>
    <property type="molecule type" value="Genomic_DNA"/>
</dbReference>
<comment type="caution">
    <text evidence="2">The sequence shown here is derived from an EMBL/GenBank/DDBJ whole genome shotgun (WGS) entry which is preliminary data.</text>
</comment>
<keyword evidence="1" id="KW-0472">Membrane</keyword>
<keyword evidence="3" id="KW-1185">Reference proteome</keyword>
<reference evidence="2" key="1">
    <citation type="submission" date="2023-03" db="EMBL/GenBank/DDBJ databases">
        <authorList>
            <person name="Steffen K."/>
            <person name="Cardenas P."/>
        </authorList>
    </citation>
    <scope>NUCLEOTIDE SEQUENCE</scope>
</reference>
<proteinExistence type="predicted"/>
<keyword evidence="1" id="KW-1133">Transmembrane helix</keyword>
<evidence type="ECO:0000256" key="1">
    <source>
        <dbReference type="SAM" id="Phobius"/>
    </source>
</evidence>
<protein>
    <submittedName>
        <fullName evidence="2">Uncharacterized protein</fullName>
    </submittedName>
</protein>
<evidence type="ECO:0000313" key="3">
    <source>
        <dbReference type="Proteomes" id="UP001174909"/>
    </source>
</evidence>